<dbReference type="Proteomes" id="UP000249619">
    <property type="component" value="Unassembled WGS sequence"/>
</dbReference>
<dbReference type="AlphaFoldDB" id="A0A364NH61"/>
<gene>
    <name evidence="2" type="ORF">DDE83_000008</name>
</gene>
<proteinExistence type="predicted"/>
<keyword evidence="3" id="KW-1185">Reference proteome</keyword>
<organism evidence="2 3">
    <name type="scientific">Stemphylium lycopersici</name>
    <name type="common">Tomato gray leaf spot disease fungus</name>
    <name type="synonym">Thyrospora lycopersici</name>
    <dbReference type="NCBI Taxonomy" id="183478"/>
    <lineage>
        <taxon>Eukaryota</taxon>
        <taxon>Fungi</taxon>
        <taxon>Dikarya</taxon>
        <taxon>Ascomycota</taxon>
        <taxon>Pezizomycotina</taxon>
        <taxon>Dothideomycetes</taxon>
        <taxon>Pleosporomycetidae</taxon>
        <taxon>Pleosporales</taxon>
        <taxon>Pleosporineae</taxon>
        <taxon>Pleosporaceae</taxon>
        <taxon>Stemphylium</taxon>
    </lineage>
</organism>
<feature type="region of interest" description="Disordered" evidence="1">
    <location>
        <begin position="77"/>
        <end position="98"/>
    </location>
</feature>
<feature type="region of interest" description="Disordered" evidence="1">
    <location>
        <begin position="363"/>
        <end position="498"/>
    </location>
</feature>
<sequence length="498" mass="56870">MCKERIMNISSTGAGSERDPMVVYCSDGDAFSGREIPTPRGKDKVSKRAIGGSEIEATKTKETKVISEDALLRAALDTDSEKDSDSELSDDPAPHACRDLVNKPLRSEERFFPHDTDPAKVDAFIYLKLPRSVNWYTQIDVLPEQRDSTEEDKYEENDTIFVPELLAYKCLPKFRVKQGNYQPRWIKVSDWGWERTKNGQTEVWVPRFVYRRFNARTHRYEHIYLAKKKMENVDPNDKKWVYTYNKWLDQIKRRSDSTYVQDKQRNHWTASEICAMYTGFNEYLHTKGIDAFSSMNNATFQPILDAINVAGNNIRSLEGLRGQIKSAHETKNASLAYLRDNMQGLMEYMELVGVISDDERFPKQSISPKFPSVPQTNTRRKKITRNLVHMDESELGGMHKSEESKAAHDGSDGVGASDQSSTSLLPKKRKRGMSDTGEEDVMSFFGGEKAENEAELRTDGDASSSESQTSEDRRSLLPEKAPQGSSYQLPYESRLQER</sequence>
<dbReference type="EMBL" id="QGDH01000002">
    <property type="protein sequence ID" value="RAR16443.1"/>
    <property type="molecule type" value="Genomic_DNA"/>
</dbReference>
<comment type="caution">
    <text evidence="2">The sequence shown here is derived from an EMBL/GenBank/DDBJ whole genome shotgun (WGS) entry which is preliminary data.</text>
</comment>
<evidence type="ECO:0000313" key="3">
    <source>
        <dbReference type="Proteomes" id="UP000249619"/>
    </source>
</evidence>
<name>A0A364NH61_STELY</name>
<reference evidence="3" key="1">
    <citation type="submission" date="2018-05" db="EMBL/GenBank/DDBJ databases">
        <title>Draft genome sequence of Stemphylium lycopersici strain CIDEFI 213.</title>
        <authorList>
            <person name="Medina R."/>
            <person name="Franco M.E.E."/>
            <person name="Lucentini C.G."/>
            <person name="Saparrat M.C.N."/>
            <person name="Balatti P.A."/>
        </authorList>
    </citation>
    <scope>NUCLEOTIDE SEQUENCE [LARGE SCALE GENOMIC DNA]</scope>
    <source>
        <strain evidence="3">CIDEFI 213</strain>
    </source>
</reference>
<accession>A0A364NH61</accession>
<evidence type="ECO:0000313" key="2">
    <source>
        <dbReference type="EMBL" id="RAR16443.1"/>
    </source>
</evidence>
<evidence type="ECO:0000256" key="1">
    <source>
        <dbReference type="SAM" id="MobiDB-lite"/>
    </source>
</evidence>
<feature type="compositionally biased region" description="Basic and acidic residues" evidence="1">
    <location>
        <begin position="448"/>
        <end position="460"/>
    </location>
</feature>
<feature type="compositionally biased region" description="Basic and acidic residues" evidence="1">
    <location>
        <begin position="388"/>
        <end position="411"/>
    </location>
</feature>
<protein>
    <submittedName>
        <fullName evidence="2">Uncharacterized protein</fullName>
    </submittedName>
</protein>